<comment type="caution">
    <text evidence="2">The sequence shown here is derived from an EMBL/GenBank/DDBJ whole genome shotgun (WGS) entry which is preliminary data.</text>
</comment>
<gene>
    <name evidence="2" type="ORF">XA68_12520</name>
</gene>
<dbReference type="AlphaFoldDB" id="A0A2A9PD40"/>
<evidence type="ECO:0000313" key="2">
    <source>
        <dbReference type="EMBL" id="PFH59319.1"/>
    </source>
</evidence>
<dbReference type="InterPro" id="IPR003226">
    <property type="entry name" value="MYG1_exonuclease"/>
</dbReference>
<dbReference type="PANTHER" id="PTHR11215">
    <property type="entry name" value="METAL DEPENDENT HYDROLASE - RELATED"/>
    <property type="match status" value="1"/>
</dbReference>
<dbReference type="EMBL" id="LAZP02000209">
    <property type="protein sequence ID" value="PFH59319.1"/>
    <property type="molecule type" value="Genomic_DNA"/>
</dbReference>
<name>A0A2A9PD40_OPHUN</name>
<keyword evidence="3" id="KW-1185">Reference proteome</keyword>
<dbReference type="Pfam" id="PF03690">
    <property type="entry name" value="MYG1_exonuc"/>
    <property type="match status" value="1"/>
</dbReference>
<dbReference type="PANTHER" id="PTHR11215:SF1">
    <property type="entry name" value="MYG1 EXONUCLEASE"/>
    <property type="match status" value="1"/>
</dbReference>
<dbReference type="GO" id="GO:0005737">
    <property type="term" value="C:cytoplasm"/>
    <property type="evidence" value="ECO:0007669"/>
    <property type="project" value="TreeGrafter"/>
</dbReference>
<protein>
    <recommendedName>
        <fullName evidence="4">MYG1 protein</fullName>
    </recommendedName>
</protein>
<accession>A0A2A9PD40</accession>
<proteinExistence type="inferred from homology"/>
<dbReference type="OrthoDB" id="10265310at2759"/>
<evidence type="ECO:0000313" key="3">
    <source>
        <dbReference type="Proteomes" id="UP000037136"/>
    </source>
</evidence>
<sequence length="377" mass="41912">MPPLRFLASMTEFVAKRVKMTPPTIGTHNGHFHADEALAVHILRMLPAYSEAALVRTRDPTRLASCHTVVDVGGEYDVGRRRFDHHQRSFEKVFPGRGTKLSSAGLVFLHFGRAIVARRMGREVEDDVTDNDAIVVADEDDVGMIHRKVYAGFIEALDAQDNGIDVYDPTALAAAGISQRFSQAGFALSAVVGRRNLTWNDPSVLSSTEADAVQKLEDDHFLAASRRIGEEFERELDYCLGSWLPARAIVRRAFADRFRHDVQGRLLVFDNDDLLSPPWKDHLFALEDTAASSPVLYVLYREKPKLEAKWRIQCVPKSRDSFVSRKPLPEAWRGVRDEDLSSITGIPGCIFVHASGFIGGNATLEGVKEMAAKALDV</sequence>
<dbReference type="GO" id="GO:0005634">
    <property type="term" value="C:nucleus"/>
    <property type="evidence" value="ECO:0007669"/>
    <property type="project" value="TreeGrafter"/>
</dbReference>
<dbReference type="STRING" id="268505.A0A2A9PD40"/>
<reference evidence="2 3" key="1">
    <citation type="journal article" date="2015" name="BMC Genomics">
        <title>Gene expression during zombie ant biting behavior reflects the complexity underlying fungal parasitic behavioral manipulation.</title>
        <authorList>
            <person name="de Bekker C."/>
            <person name="Ohm R.A."/>
            <person name="Loreto R.G."/>
            <person name="Sebastian A."/>
            <person name="Albert I."/>
            <person name="Merrow M."/>
            <person name="Brachmann A."/>
            <person name="Hughes D.P."/>
        </authorList>
    </citation>
    <scope>NUCLEOTIDE SEQUENCE [LARGE SCALE GENOMIC DNA]</scope>
    <source>
        <strain evidence="2 3">SC16a</strain>
    </source>
</reference>
<evidence type="ECO:0008006" key="4">
    <source>
        <dbReference type="Google" id="ProtNLM"/>
    </source>
</evidence>
<dbReference type="Proteomes" id="UP000037136">
    <property type="component" value="Unassembled WGS sequence"/>
</dbReference>
<reference evidence="2 3" key="2">
    <citation type="journal article" date="2017" name="Sci. Rep.">
        <title>Ant-infecting Ophiocordyceps genomes reveal a high diversity of potential behavioral manipulation genes and a possible major role for enterotoxins.</title>
        <authorList>
            <person name="de Bekker C."/>
            <person name="Ohm R.A."/>
            <person name="Evans H.C."/>
            <person name="Brachmann A."/>
            <person name="Hughes D.P."/>
        </authorList>
    </citation>
    <scope>NUCLEOTIDE SEQUENCE [LARGE SCALE GENOMIC DNA]</scope>
    <source>
        <strain evidence="2 3">SC16a</strain>
    </source>
</reference>
<organism evidence="2 3">
    <name type="scientific">Ophiocordyceps unilateralis</name>
    <name type="common">Zombie-ant fungus</name>
    <name type="synonym">Torrubia unilateralis</name>
    <dbReference type="NCBI Taxonomy" id="268505"/>
    <lineage>
        <taxon>Eukaryota</taxon>
        <taxon>Fungi</taxon>
        <taxon>Dikarya</taxon>
        <taxon>Ascomycota</taxon>
        <taxon>Pezizomycotina</taxon>
        <taxon>Sordariomycetes</taxon>
        <taxon>Hypocreomycetidae</taxon>
        <taxon>Hypocreales</taxon>
        <taxon>Ophiocordycipitaceae</taxon>
        <taxon>Ophiocordyceps</taxon>
    </lineage>
</organism>
<evidence type="ECO:0000256" key="1">
    <source>
        <dbReference type="ARBA" id="ARBA00010105"/>
    </source>
</evidence>
<comment type="similarity">
    <text evidence="1">Belongs to the MYG1 family.</text>
</comment>